<gene>
    <name evidence="1" type="ORF">LSO60_09180</name>
</gene>
<evidence type="ECO:0000313" key="1">
    <source>
        <dbReference type="EMBL" id="UYF70469.1"/>
    </source>
</evidence>
<sequence>MALIHDFVLLDKNEFSYDDCCELVGKVSYDVSIHDDLIQYFIDFIKWIPSYNPSKKVRHLGLNYHGLTIIDSEGAKEAQILFSSLVDILNLGPNLLKLTGAYGFVYASDGITDPNEKVDRILKENIGYEKIILRKKEVIKQFELLSELMQKVIKSDKNYYVLHFGI</sequence>
<proteinExistence type="predicted"/>
<dbReference type="AlphaFoldDB" id="A0AA46S2D8"/>
<evidence type="ECO:0000313" key="2">
    <source>
        <dbReference type="Proteomes" id="UP001164064"/>
    </source>
</evidence>
<organism evidence="1 2">
    <name type="scientific">Acinetobacter ursingii</name>
    <dbReference type="NCBI Taxonomy" id="108980"/>
    <lineage>
        <taxon>Bacteria</taxon>
        <taxon>Pseudomonadati</taxon>
        <taxon>Pseudomonadota</taxon>
        <taxon>Gammaproteobacteria</taxon>
        <taxon>Moraxellales</taxon>
        <taxon>Moraxellaceae</taxon>
        <taxon>Acinetobacter</taxon>
    </lineage>
</organism>
<reference evidence="1" key="1">
    <citation type="journal article" date="2022" name="J Glob Antimicrob Resist">
        <title>Comparative analysis of IMP-4- and OXA-58-containing plasmids of three carbapenemase-producing Acinetobacter ursingii strains in the Netherlands.</title>
        <authorList>
            <person name="Hendrickx A.P.A."/>
            <person name="Schade R.P."/>
            <person name="Landman F."/>
            <person name="Bosch T."/>
            <person name="Schouls L.M."/>
            <person name="van Dijk K."/>
        </authorList>
    </citation>
    <scope>NUCLEOTIDE SEQUENCE</scope>
    <source>
        <strain evidence="1">RIVM_C010559</strain>
    </source>
</reference>
<protein>
    <submittedName>
        <fullName evidence="1">Uncharacterized protein</fullName>
    </submittedName>
</protein>
<accession>A0AA46S2D8</accession>
<dbReference type="Proteomes" id="UP001164064">
    <property type="component" value="Chromosome"/>
</dbReference>
<dbReference type="EMBL" id="CP089051">
    <property type="protein sequence ID" value="UYF70469.1"/>
    <property type="molecule type" value="Genomic_DNA"/>
</dbReference>
<dbReference type="RefSeq" id="WP_151788792.1">
    <property type="nucleotide sequence ID" value="NZ_BKNT01000028.1"/>
</dbReference>
<name>A0AA46S2D8_9GAMM</name>